<evidence type="ECO:0000256" key="4">
    <source>
        <dbReference type="ARBA" id="ARBA00022763"/>
    </source>
</evidence>
<dbReference type="GO" id="GO:0006357">
    <property type="term" value="P:regulation of transcription by RNA polymerase II"/>
    <property type="evidence" value="ECO:0007669"/>
    <property type="project" value="TreeGrafter"/>
</dbReference>
<keyword evidence="6" id="KW-0862">Zinc</keyword>
<evidence type="ECO:0000256" key="9">
    <source>
        <dbReference type="ARBA" id="ARBA00023204"/>
    </source>
</evidence>
<keyword evidence="4" id="KW-0227">DNA damage</keyword>
<keyword evidence="5" id="KW-0863">Zinc-finger</keyword>
<keyword evidence="9" id="KW-0234">DNA repair</keyword>
<dbReference type="InterPro" id="IPR013083">
    <property type="entry name" value="Znf_RING/FYVE/PHD"/>
</dbReference>
<dbReference type="GO" id="GO:0006351">
    <property type="term" value="P:DNA-templated transcription"/>
    <property type="evidence" value="ECO:0007669"/>
    <property type="project" value="InterPro"/>
</dbReference>
<organism evidence="13 15">
    <name type="scientific">Dracunculus medinensis</name>
    <name type="common">Guinea worm</name>
    <dbReference type="NCBI Taxonomy" id="318479"/>
    <lineage>
        <taxon>Eukaryota</taxon>
        <taxon>Metazoa</taxon>
        <taxon>Ecdysozoa</taxon>
        <taxon>Nematoda</taxon>
        <taxon>Chromadorea</taxon>
        <taxon>Rhabditida</taxon>
        <taxon>Spirurina</taxon>
        <taxon>Dracunculoidea</taxon>
        <taxon>Dracunculidae</taxon>
        <taxon>Dracunculus</taxon>
    </lineage>
</organism>
<keyword evidence="7" id="KW-0805">Transcription regulation</keyword>
<protein>
    <submittedName>
        <fullName evidence="15">VWFA domain-containing protein</fullName>
    </submittedName>
</protein>
<proteinExistence type="inferred from homology"/>
<dbReference type="Pfam" id="PF04056">
    <property type="entry name" value="Ssl1"/>
    <property type="match status" value="1"/>
</dbReference>
<dbReference type="InterPro" id="IPR046349">
    <property type="entry name" value="C1-like_sf"/>
</dbReference>
<evidence type="ECO:0000313" key="15">
    <source>
        <dbReference type="WBParaSite" id="DME_0000392801-mRNA-1"/>
    </source>
</evidence>
<dbReference type="InterPro" id="IPR007198">
    <property type="entry name" value="Ssl1-like"/>
</dbReference>
<reference evidence="12 14" key="2">
    <citation type="submission" date="2018-11" db="EMBL/GenBank/DDBJ databases">
        <authorList>
            <consortium name="Pathogen Informatics"/>
        </authorList>
    </citation>
    <scope>NUCLEOTIDE SEQUENCE [LARGE SCALE GENOMIC DNA]</scope>
</reference>
<dbReference type="WBParaSite" id="DME_0000392801-mRNA-1">
    <property type="protein sequence ID" value="DME_0000392801-mRNA-1"/>
    <property type="gene ID" value="DME_0000392801"/>
</dbReference>
<dbReference type="NCBIfam" id="TIGR00622">
    <property type="entry name" value="ssl1"/>
    <property type="match status" value="1"/>
</dbReference>
<sequence>MNEDDEQKAYTWETAYADALNIREVLKEDESGSIEKAVAKLILDEKLKKRFRDRPANVRLGIIRYLYIIIDCSQAMTDKSLFPSRIMVTTKVLNQFLEKFSEQNPISQTGVIVCKDKRAEKLVPLTGNIRIVKEGLTILSEAFCYGEFSLHNSLMIAMKSLRDYPGHASREILVVVASLSTCDPCNIFSTIELLKRYNIRCSVISLAAEVFIFKKLCSITSGGRHNVIMDKVHFETVINDHTIPPIVRKNAESSVIRMGFPFHEIVKVPSFCLCHQSEAATPFGRGFFCPQCGARYCSLPIECRVCRLTLISAPQLARSFQHLMPLPAFEEVDITSETCFACAKTVEVKGFSCKECHATFCIDCDLILHDSLQICPSCSNQEPVTKKINPFDLKFNRVKRAVLDEKKQNLHVGTPGLSKKLANEKRQRILAAEWKNLKKTNKIIDQRFGENDRKISEEDRQIRRFTAERLKHFKTDKFQLADELLHLAEEVNLTHKGSALTSIEKYDRPVSDDEEEDGEIHSDIVTAAHFGGGKVEKDVFDQGSKRKDIIADLIMQTKQMRHEKQLVRDEIEDMTEQLDEKWRKLMASGAINNLAQKNANKANKSTNQSSDYYDRLLLELRSSNEKRGTAGERIKTEQEIAFEEKKRLDLLEKRRLSRVAESDPEVVSLELEAKNKRGKEKRLSANFEVKYDSDGNLIDSHKVEKAQIKVIQIGESFDDEEATNNNDENANVHTSDEVYDAMLNENGEIADEFTELENSTVDDLPFVFPFPKSYVDLRKLLDDHPASKCKLILDRIVKYYHPSLCEGNKKRLLHLFILLLRFYDDLSKESLPKIDTMGCLIKVLHTLLKFDTEHGTRCVRAVLRQQYRAHSKRLHLIFGFRFIALLKLVFCLFPVTGAFHPVCTPMLAFTCNLIANARIDCLKNAARMVCTRGNSTPTGVFFVGRKERGIRTVTDSYISNIFTSSENAFCREKISCFLLMVYMVLLQITDATLEIDIRATFDENPTRPICKLLSRLPRENYPIKLNEFLIEVKKLLEEELSRNSGITQLKRPRPPKKMLQFLEPSVDEGYGQKKIKKKLDKKTEIKNLTRKYKKEMRSTTLLLDKEKKKYILIYHESIFRLKQAEQAEKDRMRRLKTKQLIRSLQGQESEYKKNQYTKSLN</sequence>
<dbReference type="InterPro" id="IPR036465">
    <property type="entry name" value="vWFA_dom_sf"/>
</dbReference>
<dbReference type="PROSITE" id="PS50234">
    <property type="entry name" value="VWFA"/>
    <property type="match status" value="1"/>
</dbReference>
<evidence type="ECO:0000256" key="7">
    <source>
        <dbReference type="ARBA" id="ARBA00023015"/>
    </source>
</evidence>
<dbReference type="Gene3D" id="3.30.40.10">
    <property type="entry name" value="Zinc/RING finger domain, C3HC4 (zinc finger)"/>
    <property type="match status" value="1"/>
</dbReference>
<dbReference type="PANTHER" id="PTHR12695">
    <property type="entry name" value="GENERAL TRANSCRIPTION FACTOR IIH SUBUNIT 2"/>
    <property type="match status" value="1"/>
</dbReference>
<dbReference type="Proteomes" id="UP000038040">
    <property type="component" value="Unplaced"/>
</dbReference>
<keyword evidence="14" id="KW-1185">Reference proteome</keyword>
<dbReference type="InterPro" id="IPR007276">
    <property type="entry name" value="Nop14"/>
</dbReference>
<evidence type="ECO:0000313" key="13">
    <source>
        <dbReference type="Proteomes" id="UP000038040"/>
    </source>
</evidence>
<dbReference type="InterPro" id="IPR012170">
    <property type="entry name" value="TFIIH_SSL1/p44"/>
</dbReference>
<evidence type="ECO:0000256" key="3">
    <source>
        <dbReference type="ARBA" id="ARBA00022723"/>
    </source>
</evidence>
<name>A0A0N4U9Y3_DRAME</name>
<feature type="domain" description="VWFA" evidence="11">
    <location>
        <begin position="65"/>
        <end position="246"/>
    </location>
</feature>
<dbReference type="SUPFAM" id="SSF53300">
    <property type="entry name" value="vWA-like"/>
    <property type="match status" value="1"/>
</dbReference>
<dbReference type="FunFam" id="3.40.50.410:FF:000015">
    <property type="entry name" value="General transcription factor IIH subunit 2"/>
    <property type="match status" value="1"/>
</dbReference>
<dbReference type="STRING" id="318479.A0A0N4U9Y3"/>
<evidence type="ECO:0000313" key="12">
    <source>
        <dbReference type="EMBL" id="VDN57960.1"/>
    </source>
</evidence>
<accession>A0A0N4U9Y3</accession>
<evidence type="ECO:0000256" key="1">
    <source>
        <dbReference type="ARBA" id="ARBA00004123"/>
    </source>
</evidence>
<dbReference type="SMART" id="SM00327">
    <property type="entry name" value="VWA"/>
    <property type="match status" value="1"/>
</dbReference>
<keyword evidence="10" id="KW-0539">Nucleus</keyword>
<evidence type="ECO:0000256" key="6">
    <source>
        <dbReference type="ARBA" id="ARBA00022833"/>
    </source>
</evidence>
<keyword evidence="8" id="KW-0804">Transcription</keyword>
<dbReference type="InterPro" id="IPR004595">
    <property type="entry name" value="TFIIH_C1-like_dom"/>
</dbReference>
<comment type="similarity">
    <text evidence="2">Belongs to the GTF2H2 family.</text>
</comment>
<evidence type="ECO:0000256" key="10">
    <source>
        <dbReference type="ARBA" id="ARBA00023242"/>
    </source>
</evidence>
<evidence type="ECO:0000256" key="5">
    <source>
        <dbReference type="ARBA" id="ARBA00022771"/>
    </source>
</evidence>
<dbReference type="GO" id="GO:0005675">
    <property type="term" value="C:transcription factor TFIIH holo complex"/>
    <property type="evidence" value="ECO:0007669"/>
    <property type="project" value="TreeGrafter"/>
</dbReference>
<dbReference type="SUPFAM" id="SSF57889">
    <property type="entry name" value="Cysteine-rich domain"/>
    <property type="match status" value="1"/>
</dbReference>
<dbReference type="PANTHER" id="PTHR12695:SF2">
    <property type="entry name" value="GENERAL TRANSCRIPTION FACTOR IIH SUBUNIT 2-RELATED"/>
    <property type="match status" value="1"/>
</dbReference>
<evidence type="ECO:0000256" key="8">
    <source>
        <dbReference type="ARBA" id="ARBA00023163"/>
    </source>
</evidence>
<evidence type="ECO:0000313" key="14">
    <source>
        <dbReference type="Proteomes" id="UP000274756"/>
    </source>
</evidence>
<reference evidence="15" key="1">
    <citation type="submission" date="2017-02" db="UniProtKB">
        <authorList>
            <consortium name="WormBaseParasite"/>
        </authorList>
    </citation>
    <scope>IDENTIFICATION</scope>
</reference>
<dbReference type="GO" id="GO:0006289">
    <property type="term" value="P:nucleotide-excision repair"/>
    <property type="evidence" value="ECO:0007669"/>
    <property type="project" value="InterPro"/>
</dbReference>
<dbReference type="EMBL" id="UYYG01001164">
    <property type="protein sequence ID" value="VDN57960.1"/>
    <property type="molecule type" value="Genomic_DNA"/>
</dbReference>
<gene>
    <name evidence="12" type="ORF">DME_LOCUS7933</name>
</gene>
<dbReference type="GO" id="GO:0032040">
    <property type="term" value="C:small-subunit processome"/>
    <property type="evidence" value="ECO:0007669"/>
    <property type="project" value="InterPro"/>
</dbReference>
<dbReference type="InterPro" id="IPR002035">
    <property type="entry name" value="VWF_A"/>
</dbReference>
<evidence type="ECO:0000259" key="11">
    <source>
        <dbReference type="PROSITE" id="PS50234"/>
    </source>
</evidence>
<dbReference type="GO" id="GO:0008270">
    <property type="term" value="F:zinc ion binding"/>
    <property type="evidence" value="ECO:0007669"/>
    <property type="project" value="UniProtKB-KW"/>
</dbReference>
<dbReference type="Proteomes" id="UP000274756">
    <property type="component" value="Unassembled WGS sequence"/>
</dbReference>
<comment type="subcellular location">
    <subcellularLocation>
        <location evidence="1">Nucleus</location>
    </subcellularLocation>
</comment>
<evidence type="ECO:0000256" key="2">
    <source>
        <dbReference type="ARBA" id="ARBA00006092"/>
    </source>
</evidence>
<keyword evidence="3" id="KW-0479">Metal-binding</keyword>
<dbReference type="Pfam" id="PF04147">
    <property type="entry name" value="Nop14"/>
    <property type="match status" value="1"/>
</dbReference>
<dbReference type="OrthoDB" id="284275at2759"/>
<dbReference type="AlphaFoldDB" id="A0A0N4U9Y3"/>
<dbReference type="GO" id="GO:0000439">
    <property type="term" value="C:transcription factor TFIIH core complex"/>
    <property type="evidence" value="ECO:0007669"/>
    <property type="project" value="InterPro"/>
</dbReference>
<dbReference type="Gene3D" id="3.40.50.410">
    <property type="entry name" value="von Willebrand factor, type A domain"/>
    <property type="match status" value="1"/>
</dbReference>
<dbReference type="SMART" id="SM01047">
    <property type="entry name" value="C1_4"/>
    <property type="match status" value="1"/>
</dbReference>